<dbReference type="InterPro" id="IPR006615">
    <property type="entry name" value="Pept_C19_DUSP"/>
</dbReference>
<dbReference type="InterPro" id="IPR028135">
    <property type="entry name" value="Ub_USP-typ"/>
</dbReference>
<dbReference type="PROSITE" id="PS51283">
    <property type="entry name" value="DUSP"/>
    <property type="match status" value="1"/>
</dbReference>
<accession>A0AAN0JET0</accession>
<dbReference type="GO" id="GO:0004843">
    <property type="term" value="F:cysteine-type deubiquitinase activity"/>
    <property type="evidence" value="ECO:0007669"/>
    <property type="project" value="InterPro"/>
</dbReference>
<evidence type="ECO:0000256" key="1">
    <source>
        <dbReference type="ARBA" id="ARBA00022670"/>
    </source>
</evidence>
<keyword evidence="2" id="KW-0175">Coiled coil</keyword>
<protein>
    <recommendedName>
        <fullName evidence="4">DUSP domain-containing protein</fullName>
    </recommendedName>
</protein>
<dbReference type="KEGG" id="aqu:109584110"/>
<reference evidence="5" key="2">
    <citation type="submission" date="2024-06" db="UniProtKB">
        <authorList>
            <consortium name="EnsemblMetazoa"/>
        </authorList>
    </citation>
    <scope>IDENTIFICATION</scope>
</reference>
<dbReference type="EnsemblMetazoa" id="XM_019999717.1">
    <property type="protein sequence ID" value="XP_019855276.1"/>
    <property type="gene ID" value="LOC109584110"/>
</dbReference>
<evidence type="ECO:0000256" key="2">
    <source>
        <dbReference type="SAM" id="Coils"/>
    </source>
</evidence>
<dbReference type="AlphaFoldDB" id="A0AAN0JET0"/>
<dbReference type="GO" id="GO:0006508">
    <property type="term" value="P:proteolysis"/>
    <property type="evidence" value="ECO:0007669"/>
    <property type="project" value="UniProtKB-KW"/>
</dbReference>
<proteinExistence type="predicted"/>
<dbReference type="Pfam" id="PF14836">
    <property type="entry name" value="Ubiquitin_3"/>
    <property type="match status" value="1"/>
</dbReference>
<dbReference type="GeneID" id="109584110"/>
<dbReference type="Gene3D" id="3.30.2230.10">
    <property type="entry name" value="DUSP-like"/>
    <property type="match status" value="1"/>
</dbReference>
<name>A0AAN0JET0_AMPQE</name>
<dbReference type="Gene3D" id="3.10.20.90">
    <property type="entry name" value="Phosphatidylinositol 3-kinase Catalytic Subunit, Chain A, domain 1"/>
    <property type="match status" value="1"/>
</dbReference>
<dbReference type="RefSeq" id="XP_019855276.1">
    <property type="nucleotide sequence ID" value="XM_019999717.1"/>
</dbReference>
<sequence length="386" mass="44760">MELLKKREAEMRKEYESKLQTLTKNYEEQLSKTRKECEARLLEIIKEFTVKSSEALENTVVSKHEECVEEMKMSAMESSEPFQSTVVSKHEECESTALEEMENEDKYKMESSEALESADASKHEISLSSLSSLSSSLQSPLANIPSYEVQKQMIQPLLTQRLKKGDKWYLVDQKWFKQWKEYTGFDSWDQHTAGEPSAHPGPIDNNDLFKDNVSERLNHHLIEELHYSLLPEPAWNLLLSWYGLSVGSRPIIRNLIEFGSYAKHLKVEIYLINLKLCVDPNTNNIKTGSFSRIDTISRVLTVIKQQFNIPDTTECRLWKRYMINDYELLTNLQQTVSDAGIYEGQMILLEIKNPHGTWSRIVQYSATQTFSSLYYRISSLDNLDIL</sequence>
<evidence type="ECO:0000313" key="5">
    <source>
        <dbReference type="EnsemblMetazoa" id="XP_019855276.1"/>
    </source>
</evidence>
<dbReference type="SUPFAM" id="SSF143791">
    <property type="entry name" value="DUSP-like"/>
    <property type="match status" value="1"/>
</dbReference>
<reference evidence="6" key="1">
    <citation type="journal article" date="2010" name="Nature">
        <title>The Amphimedon queenslandica genome and the evolution of animal complexity.</title>
        <authorList>
            <person name="Srivastava M."/>
            <person name="Simakov O."/>
            <person name="Chapman J."/>
            <person name="Fahey B."/>
            <person name="Gauthier M.E."/>
            <person name="Mitros T."/>
            <person name="Richards G.S."/>
            <person name="Conaco C."/>
            <person name="Dacre M."/>
            <person name="Hellsten U."/>
            <person name="Larroux C."/>
            <person name="Putnam N.H."/>
            <person name="Stanke M."/>
            <person name="Adamska M."/>
            <person name="Darling A."/>
            <person name="Degnan S.M."/>
            <person name="Oakley T.H."/>
            <person name="Plachetzki D.C."/>
            <person name="Zhai Y."/>
            <person name="Adamski M."/>
            <person name="Calcino A."/>
            <person name="Cummins S.F."/>
            <person name="Goodstein D.M."/>
            <person name="Harris C."/>
            <person name="Jackson D.J."/>
            <person name="Leys S.P."/>
            <person name="Shu S."/>
            <person name="Woodcroft B.J."/>
            <person name="Vervoort M."/>
            <person name="Kosik K.S."/>
            <person name="Manning G."/>
            <person name="Degnan B.M."/>
            <person name="Rokhsar D.S."/>
        </authorList>
    </citation>
    <scope>NUCLEOTIDE SEQUENCE [LARGE SCALE GENOMIC DNA]</scope>
</reference>
<dbReference type="InterPro" id="IPR035927">
    <property type="entry name" value="DUSP-like_sf"/>
</dbReference>
<feature type="region of interest" description="Disordered" evidence="3">
    <location>
        <begin position="98"/>
        <end position="120"/>
    </location>
</feature>
<keyword evidence="1" id="KW-0378">Hydrolase</keyword>
<dbReference type="Pfam" id="PF06337">
    <property type="entry name" value="DUSP"/>
    <property type="match status" value="1"/>
</dbReference>
<keyword evidence="1" id="KW-0645">Protease</keyword>
<feature type="coiled-coil region" evidence="2">
    <location>
        <begin position="5"/>
        <end position="32"/>
    </location>
</feature>
<dbReference type="FunFam" id="3.30.2230.10:FF:000003">
    <property type="entry name" value="ubiquitin carboxyl-terminal hydrolase 15 isoform X1"/>
    <property type="match status" value="1"/>
</dbReference>
<keyword evidence="6" id="KW-1185">Reference proteome</keyword>
<organism evidence="5 6">
    <name type="scientific">Amphimedon queenslandica</name>
    <name type="common">Sponge</name>
    <dbReference type="NCBI Taxonomy" id="400682"/>
    <lineage>
        <taxon>Eukaryota</taxon>
        <taxon>Metazoa</taxon>
        <taxon>Porifera</taxon>
        <taxon>Demospongiae</taxon>
        <taxon>Heteroscleromorpha</taxon>
        <taxon>Haplosclerida</taxon>
        <taxon>Niphatidae</taxon>
        <taxon>Amphimedon</taxon>
    </lineage>
</organism>
<dbReference type="SMART" id="SM00695">
    <property type="entry name" value="DUSP"/>
    <property type="match status" value="1"/>
</dbReference>
<dbReference type="Proteomes" id="UP000007879">
    <property type="component" value="Unassembled WGS sequence"/>
</dbReference>
<evidence type="ECO:0000259" key="4">
    <source>
        <dbReference type="PROSITE" id="PS51283"/>
    </source>
</evidence>
<evidence type="ECO:0000256" key="3">
    <source>
        <dbReference type="SAM" id="MobiDB-lite"/>
    </source>
</evidence>
<evidence type="ECO:0000313" key="6">
    <source>
        <dbReference type="Proteomes" id="UP000007879"/>
    </source>
</evidence>
<feature type="domain" description="DUSP" evidence="4">
    <location>
        <begin position="145"/>
        <end position="256"/>
    </location>
</feature>